<accession>A0A2U1MH36</accession>
<dbReference type="Pfam" id="PF03959">
    <property type="entry name" value="FSH1"/>
    <property type="match status" value="1"/>
</dbReference>
<dbReference type="InterPro" id="IPR029058">
    <property type="entry name" value="AB_hydrolase_fold"/>
</dbReference>
<protein>
    <submittedName>
        <fullName evidence="3">Serine hydrolase FSH</fullName>
    </submittedName>
</protein>
<dbReference type="Proteomes" id="UP000245207">
    <property type="component" value="Unassembled WGS sequence"/>
</dbReference>
<evidence type="ECO:0000313" key="3">
    <source>
        <dbReference type="EMBL" id="PWA60516.1"/>
    </source>
</evidence>
<keyword evidence="1" id="KW-0732">Signal</keyword>
<reference evidence="3 4" key="1">
    <citation type="journal article" date="2018" name="Mol. Plant">
        <title>The genome of Artemisia annua provides insight into the evolution of Asteraceae family and artemisinin biosynthesis.</title>
        <authorList>
            <person name="Shen Q."/>
            <person name="Zhang L."/>
            <person name="Liao Z."/>
            <person name="Wang S."/>
            <person name="Yan T."/>
            <person name="Shi P."/>
            <person name="Liu M."/>
            <person name="Fu X."/>
            <person name="Pan Q."/>
            <person name="Wang Y."/>
            <person name="Lv Z."/>
            <person name="Lu X."/>
            <person name="Zhang F."/>
            <person name="Jiang W."/>
            <person name="Ma Y."/>
            <person name="Chen M."/>
            <person name="Hao X."/>
            <person name="Li L."/>
            <person name="Tang Y."/>
            <person name="Lv G."/>
            <person name="Zhou Y."/>
            <person name="Sun X."/>
            <person name="Brodelius P.E."/>
            <person name="Rose J.K.C."/>
            <person name="Tang K."/>
        </authorList>
    </citation>
    <scope>NUCLEOTIDE SEQUENCE [LARGE SCALE GENOMIC DNA]</scope>
    <source>
        <strain evidence="4">cv. Huhao1</strain>
        <tissue evidence="3">Leaf</tissue>
    </source>
</reference>
<feature type="signal peptide" evidence="1">
    <location>
        <begin position="1"/>
        <end position="39"/>
    </location>
</feature>
<dbReference type="PANTHER" id="PTHR22778">
    <property type="entry name" value="OVARIAN CANCER GENE-2 PROTEIN-RELATED"/>
    <property type="match status" value="1"/>
</dbReference>
<keyword evidence="4" id="KW-1185">Reference proteome</keyword>
<comment type="caution">
    <text evidence="3">The sequence shown here is derived from an EMBL/GenBank/DDBJ whole genome shotgun (WGS) entry which is preliminary data.</text>
</comment>
<dbReference type="PANTHER" id="PTHR22778:SF52">
    <property type="entry name" value="SERINE HYDROLASE FSH DOMAIN-CONTAINING PROTEIN"/>
    <property type="match status" value="1"/>
</dbReference>
<dbReference type="EMBL" id="PKPP01005334">
    <property type="protein sequence ID" value="PWA60516.1"/>
    <property type="molecule type" value="Genomic_DNA"/>
</dbReference>
<dbReference type="OrthoDB" id="414698at2759"/>
<dbReference type="STRING" id="35608.A0A2U1MH36"/>
<evidence type="ECO:0000313" key="4">
    <source>
        <dbReference type="Proteomes" id="UP000245207"/>
    </source>
</evidence>
<evidence type="ECO:0000259" key="2">
    <source>
        <dbReference type="Pfam" id="PF03959"/>
    </source>
</evidence>
<dbReference type="SUPFAM" id="SSF53474">
    <property type="entry name" value="alpha/beta-Hydrolases"/>
    <property type="match status" value="1"/>
</dbReference>
<proteinExistence type="predicted"/>
<feature type="chain" id="PRO_5015421907" evidence="1">
    <location>
        <begin position="40"/>
        <end position="283"/>
    </location>
</feature>
<organism evidence="3 4">
    <name type="scientific">Artemisia annua</name>
    <name type="common">Sweet wormwood</name>
    <dbReference type="NCBI Taxonomy" id="35608"/>
    <lineage>
        <taxon>Eukaryota</taxon>
        <taxon>Viridiplantae</taxon>
        <taxon>Streptophyta</taxon>
        <taxon>Embryophyta</taxon>
        <taxon>Tracheophyta</taxon>
        <taxon>Spermatophyta</taxon>
        <taxon>Magnoliopsida</taxon>
        <taxon>eudicotyledons</taxon>
        <taxon>Gunneridae</taxon>
        <taxon>Pentapetalae</taxon>
        <taxon>asterids</taxon>
        <taxon>campanulids</taxon>
        <taxon>Asterales</taxon>
        <taxon>Asteraceae</taxon>
        <taxon>Asteroideae</taxon>
        <taxon>Anthemideae</taxon>
        <taxon>Artemisiinae</taxon>
        <taxon>Artemisia</taxon>
    </lineage>
</organism>
<dbReference type="Gene3D" id="3.40.50.1820">
    <property type="entry name" value="alpha/beta hydrolase"/>
    <property type="match status" value="1"/>
</dbReference>
<gene>
    <name evidence="3" type="ORF">CTI12_AA170700</name>
</gene>
<dbReference type="GO" id="GO:0016787">
    <property type="term" value="F:hydrolase activity"/>
    <property type="evidence" value="ECO:0007669"/>
    <property type="project" value="UniProtKB-KW"/>
</dbReference>
<keyword evidence="3" id="KW-0378">Hydrolase</keyword>
<feature type="domain" description="Serine hydrolase" evidence="2">
    <location>
        <begin position="75"/>
        <end position="266"/>
    </location>
</feature>
<dbReference type="AlphaFoldDB" id="A0A2U1MH36"/>
<name>A0A2U1MH36_ARTAN</name>
<evidence type="ECO:0000256" key="1">
    <source>
        <dbReference type="SAM" id="SignalP"/>
    </source>
</evidence>
<sequence>MTAFRSSMIEKPNKPRALINWRMITFLLMLLQSSVMVRPEDGLGDDKEGSSSRNYISMVPDKETAGLANNIRSPKKPRFLCLHGHGSSAAIFRTYFDKWPESITSKTDLVFINGPFPIEYPTPGDQHFEWFALDKVNTEHDNFEEGISYIENRMIELGPFDGVLGFSEGAVITGSLPGMQEQGVCLKKVGKIEHVVIISGAKLGGKLFPLPKLAEAAYTSPIDIPSLHIFGEYDIARPNAPELVEAYVDPLVIYHHGGHEVPKLDEKGLEIMFEFLKRINATL</sequence>
<dbReference type="InterPro" id="IPR005645">
    <property type="entry name" value="FSH-like_dom"/>
</dbReference>